<dbReference type="OrthoDB" id="9802993at2"/>
<keyword evidence="1" id="KW-0732">Signal</keyword>
<evidence type="ECO:0000256" key="1">
    <source>
        <dbReference type="SAM" id="SignalP"/>
    </source>
</evidence>
<evidence type="ECO:0000313" key="3">
    <source>
        <dbReference type="Proteomes" id="UP000009222"/>
    </source>
</evidence>
<keyword evidence="3" id="KW-1185">Reference proteome</keyword>
<organism evidence="2 3">
    <name type="scientific">Leadbettera azotonutricia (strain ATCC BAA-888 / DSM 13862 / ZAS-9)</name>
    <name type="common">Treponema azotonutricium</name>
    <dbReference type="NCBI Taxonomy" id="545695"/>
    <lineage>
        <taxon>Bacteria</taxon>
        <taxon>Pseudomonadati</taxon>
        <taxon>Spirochaetota</taxon>
        <taxon>Spirochaetia</taxon>
        <taxon>Spirochaetales</taxon>
        <taxon>Breznakiellaceae</taxon>
        <taxon>Leadbettera</taxon>
    </lineage>
</organism>
<feature type="chain" id="PRO_5003335144" evidence="1">
    <location>
        <begin position="30"/>
        <end position="573"/>
    </location>
</feature>
<dbReference type="EMBL" id="CP001841">
    <property type="protein sequence ID" value="AEF83505.1"/>
    <property type="molecule type" value="Genomic_DNA"/>
</dbReference>
<dbReference type="HOGENOM" id="CLU_475604_0_0_12"/>
<evidence type="ECO:0000313" key="2">
    <source>
        <dbReference type="EMBL" id="AEF83505.1"/>
    </source>
</evidence>
<reference evidence="3" key="1">
    <citation type="submission" date="2009-12" db="EMBL/GenBank/DDBJ databases">
        <title>Complete sequence of Treponema azotonutricium strain ZAS-9.</title>
        <authorList>
            <person name="Tetu S.G."/>
            <person name="Matson E."/>
            <person name="Ren Q."/>
            <person name="Seshadri R."/>
            <person name="Elbourne L."/>
            <person name="Hassan K.A."/>
            <person name="Durkin A."/>
            <person name="Radune D."/>
            <person name="Mohamoud Y."/>
            <person name="Shay R."/>
            <person name="Jin S."/>
            <person name="Zhang X."/>
            <person name="Lucey K."/>
            <person name="Ballor N.R."/>
            <person name="Ottesen E."/>
            <person name="Rosenthal R."/>
            <person name="Allen A."/>
            <person name="Leadbetter J.R."/>
            <person name="Paulsen I.T."/>
        </authorList>
    </citation>
    <scope>NUCLEOTIDE SEQUENCE [LARGE SCALE GENOMIC DNA]</scope>
    <source>
        <strain evidence="3">ATCC BAA-888 / DSM 13862 / ZAS-9</strain>
    </source>
</reference>
<feature type="signal peptide" evidence="1">
    <location>
        <begin position="1"/>
        <end position="29"/>
    </location>
</feature>
<dbReference type="PROSITE" id="PS51257">
    <property type="entry name" value="PROKAR_LIPOPROTEIN"/>
    <property type="match status" value="1"/>
</dbReference>
<protein>
    <submittedName>
        <fullName evidence="2">Putative lipoprotein</fullName>
    </submittedName>
</protein>
<gene>
    <name evidence="2" type="ordered locus">TREAZ_2635</name>
</gene>
<dbReference type="AlphaFoldDB" id="F5YED5"/>
<dbReference type="RefSeq" id="WP_015712896.1">
    <property type="nucleotide sequence ID" value="NC_015577.1"/>
</dbReference>
<name>F5YED5_LEAAZ</name>
<dbReference type="KEGG" id="taz:TREAZ_2635"/>
<dbReference type="eggNOG" id="COG1316">
    <property type="taxonomic scope" value="Bacteria"/>
</dbReference>
<keyword evidence="2" id="KW-0449">Lipoprotein</keyword>
<accession>F5YED5</accession>
<dbReference type="InParanoid" id="F5YED5"/>
<proteinExistence type="predicted"/>
<dbReference type="STRING" id="545695.TREAZ_2635"/>
<dbReference type="Proteomes" id="UP000009222">
    <property type="component" value="Chromosome"/>
</dbReference>
<reference evidence="2 3" key="2">
    <citation type="journal article" date="2011" name="ISME J.">
        <title>RNA-seq reveals cooperative metabolic interactions between two termite-gut spirochete species in co-culture.</title>
        <authorList>
            <person name="Rosenthal A.Z."/>
            <person name="Matson E.G."/>
            <person name="Eldar A."/>
            <person name="Leadbetter J.R."/>
        </authorList>
    </citation>
    <scope>NUCLEOTIDE SEQUENCE [LARGE SCALE GENOMIC DNA]</scope>
    <source>
        <strain evidence="3">ATCC BAA-888 / DSM 13862 / ZAS-9</strain>
    </source>
</reference>
<sequence>MRKGTFTKMLIPAVLVMGMMALIGCGNPAGDDPDGGNNPPGGDIIVSNLNLTAFVTPPAKNEPPLAAGFSTAQYNGSLAWQTGGEAFTGSTFAPAAVYEAVITLSAKNGYTFSGVGSFSYSGATLVSKTNNTGTEIIVTITFPATAAADADTTVNALALDSLVTSPVKGSAPVSGTIDRTQYTGSVAWTDNGGNPVTGNFAASTVYKAVLSLSVKGGYTFTGAGSFSYSGSTSVNAANNTGSAVTVTITFPATAVEISDTVINALALDSLVTAPAKGATPVITGINSVQYTGNVMWTDNGGNPVTGNFAASTVYKAVLTLTAGSGYTFSGVGSFSYSGATLVSKTNNTGTEIMVTITFPATAAADADTIVNALALDSLVTVPVKGSAPVSGAVDRTQYTGNVVWTDNGGNPVTGNFAASTVYKAVLSLSVKGGYTFTGAGSFTYSGSTSVNAANNTGATVTVTITFPATGIETNTDIIIGNPSVKLYLNNGETALEHDGTTPLGSPEAGTYTVGIAVGSYTEIIWYVNSTEMNSLQGETSITLSKRRAGTYRVTVEATTGGQKNSGAHSFVIQ</sequence>